<evidence type="ECO:0000313" key="7">
    <source>
        <dbReference type="Proteomes" id="UP000479043"/>
    </source>
</evidence>
<comment type="subcellular location">
    <subcellularLocation>
        <location evidence="2">Secreted</location>
    </subcellularLocation>
</comment>
<dbReference type="GO" id="GO:0005615">
    <property type="term" value="C:extracellular space"/>
    <property type="evidence" value="ECO:0007669"/>
    <property type="project" value="InterPro"/>
</dbReference>
<dbReference type="InterPro" id="IPR011049">
    <property type="entry name" value="Serralysin-like_metalloprot_C"/>
</dbReference>
<dbReference type="InterPro" id="IPR001343">
    <property type="entry name" value="Hemolysn_Ca-bd"/>
</dbReference>
<dbReference type="Gene3D" id="2.150.10.10">
    <property type="entry name" value="Serralysin-like metalloprotease, C-terminal"/>
    <property type="match status" value="1"/>
</dbReference>
<accession>A0A6L8LLI5</accession>
<dbReference type="Proteomes" id="UP000479043">
    <property type="component" value="Unassembled WGS sequence"/>
</dbReference>
<proteinExistence type="predicted"/>
<evidence type="ECO:0000256" key="2">
    <source>
        <dbReference type="ARBA" id="ARBA00004613"/>
    </source>
</evidence>
<keyword evidence="7" id="KW-1185">Reference proteome</keyword>
<organism evidence="6 7">
    <name type="scientific">Thalassovita mangrovi</name>
    <dbReference type="NCBI Taxonomy" id="2692236"/>
    <lineage>
        <taxon>Bacteria</taxon>
        <taxon>Pseudomonadati</taxon>
        <taxon>Pseudomonadota</taxon>
        <taxon>Alphaproteobacteria</taxon>
        <taxon>Rhodobacterales</taxon>
        <taxon>Roseobacteraceae</taxon>
        <taxon>Thalassovita</taxon>
    </lineage>
</organism>
<evidence type="ECO:0000259" key="5">
    <source>
        <dbReference type="Pfam" id="PF08548"/>
    </source>
</evidence>
<dbReference type="InterPro" id="IPR013858">
    <property type="entry name" value="Peptidase_M10B_C"/>
</dbReference>
<comment type="caution">
    <text evidence="6">The sequence shown here is derived from an EMBL/GenBank/DDBJ whole genome shotgun (WGS) entry which is preliminary data.</text>
</comment>
<dbReference type="Pfam" id="PF08548">
    <property type="entry name" value="Peptidase_M10_C"/>
    <property type="match status" value="1"/>
</dbReference>
<comment type="cofactor">
    <cofactor evidence="1">
        <name>Ca(2+)</name>
        <dbReference type="ChEBI" id="CHEBI:29108"/>
    </cofactor>
</comment>
<dbReference type="InterPro" id="IPR018511">
    <property type="entry name" value="Hemolysin-typ_Ca-bd_CS"/>
</dbReference>
<dbReference type="PRINTS" id="PR00313">
    <property type="entry name" value="CABNDNGRPT"/>
</dbReference>
<protein>
    <recommendedName>
        <fullName evidence="5">Peptidase M10 serralysin C-terminal domain-containing protein</fullName>
    </recommendedName>
</protein>
<keyword evidence="3" id="KW-0964">Secreted</keyword>
<sequence>MALFELLPGGLLYHHQSLAEDGTWDIGHILALEAEVVGDELQILLAGSDAAGLAQLVLPLGDLGQRIAGNGGANRLNGTDRDDLILGYGGSDQILGGAGDDTLFAGAGSDSLTGGAGEDVFVFTADGMPDRITDFEPGTDRIDLDGWGRVYDVSALDFTSTSWGGRILWQDQRIDIYLDSGARIDTDMWGPDDFLF</sequence>
<reference evidence="6 7" key="1">
    <citation type="submission" date="2020-01" db="EMBL/GenBank/DDBJ databases">
        <authorList>
            <person name="Chen S."/>
        </authorList>
    </citation>
    <scope>NUCLEOTIDE SEQUENCE [LARGE SCALE GENOMIC DNA]</scope>
    <source>
        <strain evidence="6 7">GS-10</strain>
    </source>
</reference>
<evidence type="ECO:0000256" key="3">
    <source>
        <dbReference type="ARBA" id="ARBA00022525"/>
    </source>
</evidence>
<dbReference type="GO" id="GO:0005509">
    <property type="term" value="F:calcium ion binding"/>
    <property type="evidence" value="ECO:0007669"/>
    <property type="project" value="InterPro"/>
</dbReference>
<dbReference type="AlphaFoldDB" id="A0A6L8LLI5"/>
<dbReference type="PROSITE" id="PS00330">
    <property type="entry name" value="HEMOLYSIN_CALCIUM"/>
    <property type="match status" value="2"/>
</dbReference>
<dbReference type="EMBL" id="WWEN01000004">
    <property type="protein sequence ID" value="MYM55876.1"/>
    <property type="molecule type" value="Genomic_DNA"/>
</dbReference>
<dbReference type="SUPFAM" id="SSF51120">
    <property type="entry name" value="beta-Roll"/>
    <property type="match status" value="1"/>
</dbReference>
<evidence type="ECO:0000313" key="6">
    <source>
        <dbReference type="EMBL" id="MYM55876.1"/>
    </source>
</evidence>
<dbReference type="Pfam" id="PF00353">
    <property type="entry name" value="HemolysinCabind"/>
    <property type="match status" value="1"/>
</dbReference>
<feature type="domain" description="Peptidase M10 serralysin C-terminal" evidence="5">
    <location>
        <begin position="95"/>
        <end position="150"/>
    </location>
</feature>
<evidence type="ECO:0000256" key="1">
    <source>
        <dbReference type="ARBA" id="ARBA00001913"/>
    </source>
</evidence>
<evidence type="ECO:0000256" key="4">
    <source>
        <dbReference type="ARBA" id="ARBA00022737"/>
    </source>
</evidence>
<gene>
    <name evidence="6" type="ORF">GR167_11225</name>
</gene>
<keyword evidence="4" id="KW-0677">Repeat</keyword>
<name>A0A6L8LLI5_9RHOB</name>